<protein>
    <submittedName>
        <fullName evidence="3">Uncharacterized protein</fullName>
    </submittedName>
</protein>
<dbReference type="Proteomes" id="UP000028524">
    <property type="component" value="Unassembled WGS sequence"/>
</dbReference>
<organism evidence="3 4">
    <name type="scientific">Stachybotrys chlorohalonatus (strain IBT 40285)</name>
    <dbReference type="NCBI Taxonomy" id="1283841"/>
    <lineage>
        <taxon>Eukaryota</taxon>
        <taxon>Fungi</taxon>
        <taxon>Dikarya</taxon>
        <taxon>Ascomycota</taxon>
        <taxon>Pezizomycotina</taxon>
        <taxon>Sordariomycetes</taxon>
        <taxon>Hypocreomycetidae</taxon>
        <taxon>Hypocreales</taxon>
        <taxon>Stachybotryaceae</taxon>
        <taxon>Stachybotrys</taxon>
    </lineage>
</organism>
<evidence type="ECO:0000256" key="1">
    <source>
        <dbReference type="SAM" id="MobiDB-lite"/>
    </source>
</evidence>
<accession>A0A084QDQ8</accession>
<dbReference type="InParanoid" id="A0A084QDQ8"/>
<dbReference type="HOGENOM" id="CLU_020425_2_0_1"/>
<name>A0A084QDQ8_STAC4</name>
<dbReference type="AlphaFoldDB" id="A0A084QDQ8"/>
<dbReference type="OrthoDB" id="422736at2759"/>
<dbReference type="OMA" id="HVAIEYE"/>
<dbReference type="PANTHER" id="PTHR36587">
    <property type="entry name" value="EXPRESSION SITE-ASSOCIATED GENE 3 (ESAG3)-LIKE PROTEIN"/>
    <property type="match status" value="1"/>
</dbReference>
<keyword evidence="4" id="KW-1185">Reference proteome</keyword>
<proteinExistence type="predicted"/>
<dbReference type="PANTHER" id="PTHR36587:SF2">
    <property type="entry name" value="EXPRESSION SITE-ASSOCIATED GENE 3 (ESAG3)-LIKE PROTEIN"/>
    <property type="match status" value="1"/>
</dbReference>
<feature type="compositionally biased region" description="Low complexity" evidence="1">
    <location>
        <begin position="538"/>
        <end position="550"/>
    </location>
</feature>
<evidence type="ECO:0000313" key="3">
    <source>
        <dbReference type="EMBL" id="KFA62093.1"/>
    </source>
</evidence>
<evidence type="ECO:0000313" key="4">
    <source>
        <dbReference type="Proteomes" id="UP000028524"/>
    </source>
</evidence>
<evidence type="ECO:0000256" key="2">
    <source>
        <dbReference type="SAM" id="SignalP"/>
    </source>
</evidence>
<dbReference type="EMBL" id="KL660817">
    <property type="protein sequence ID" value="KFA62093.1"/>
    <property type="molecule type" value="Genomic_DNA"/>
</dbReference>
<keyword evidence="2" id="KW-0732">Signal</keyword>
<feature type="chain" id="PRO_5001779131" evidence="2">
    <location>
        <begin position="27"/>
        <end position="601"/>
    </location>
</feature>
<feature type="signal peptide" evidence="2">
    <location>
        <begin position="1"/>
        <end position="26"/>
    </location>
</feature>
<gene>
    <name evidence="3" type="ORF">S40285_06785</name>
</gene>
<reference evidence="3 4" key="1">
    <citation type="journal article" date="2014" name="BMC Genomics">
        <title>Comparative genome sequencing reveals chemotype-specific gene clusters in the toxigenic black mold Stachybotrys.</title>
        <authorList>
            <person name="Semeiks J."/>
            <person name="Borek D."/>
            <person name="Otwinowski Z."/>
            <person name="Grishin N.V."/>
        </authorList>
    </citation>
    <scope>NUCLEOTIDE SEQUENCE [LARGE SCALE GENOMIC DNA]</scope>
    <source>
        <strain evidence="3 4">IBT 40285</strain>
    </source>
</reference>
<dbReference type="CDD" id="cd22997">
    <property type="entry name" value="GT_LH"/>
    <property type="match status" value="1"/>
</dbReference>
<sequence length="601" mass="66546">MIPFMGKRRNIVIAVLAALLVLVALSSGPTFDTERIKNFIPGHYNAGHDTAGHDNAVDDHVSHSNVGHGSSIANPRTSQMHFLIPASAANIHLCYNMVSAVANRYPVPMLLGWHGTGLLDAHKTHLAKLRAIQRYLHKLDAAEDDDLVVIVDGYDIIMQMPPEVMIDRYFKMADKADARLARRFGITVDEARSRGLRQTIFWGPDKICWPIEWRAARCWAVPTSNLGPKAFGPKSGNGEMYFADPRWLNSGTVIGPTADMRRLVDATMDEIEATYDAEFPQSESDQYYLSNVWGRQEYFRSVAVANGGDVPGGPKDREIPRLREDDQETEYHIAIDYESALFQTKAGYEPFFGYMQYNQTGLKAKMDIDMFDLGEQFQPYDIEMPSVVAGAMAKLYDAIPEAHPGSSSEDWLSTVSLGTNYVSRHIYALWHCTGPKEWIDKHFPTLWFYPFVRPLLKAAVKASQSGDLISTAPIGGRHWTPKTWFPEDAHVLGGAWTDKNGTTFVPWAELCGGHEDTLFGGEAGYMPASLDEEELATEEAAGTAADNAPVNPAPAPPAPKHEEDATKQEIQVMETVPDIPGGDIPEEQPEALTLGNQESKP</sequence>
<dbReference type="STRING" id="1283841.A0A084QDQ8"/>
<feature type="region of interest" description="Disordered" evidence="1">
    <location>
        <begin position="532"/>
        <end position="601"/>
    </location>
</feature>